<sequence>MNGCRWKIGNGRKIKIMSEPWLRGDGVLWMPSPSPQKQAEVAEVITSMPLLDEVVEDQIVWQEERH</sequence>
<evidence type="ECO:0000313" key="2">
    <source>
        <dbReference type="Proteomes" id="UP000265520"/>
    </source>
</evidence>
<evidence type="ECO:0000313" key="1">
    <source>
        <dbReference type="EMBL" id="MCI17660.1"/>
    </source>
</evidence>
<organism evidence="1 2">
    <name type="scientific">Trifolium medium</name>
    <dbReference type="NCBI Taxonomy" id="97028"/>
    <lineage>
        <taxon>Eukaryota</taxon>
        <taxon>Viridiplantae</taxon>
        <taxon>Streptophyta</taxon>
        <taxon>Embryophyta</taxon>
        <taxon>Tracheophyta</taxon>
        <taxon>Spermatophyta</taxon>
        <taxon>Magnoliopsida</taxon>
        <taxon>eudicotyledons</taxon>
        <taxon>Gunneridae</taxon>
        <taxon>Pentapetalae</taxon>
        <taxon>rosids</taxon>
        <taxon>fabids</taxon>
        <taxon>Fabales</taxon>
        <taxon>Fabaceae</taxon>
        <taxon>Papilionoideae</taxon>
        <taxon>50 kb inversion clade</taxon>
        <taxon>NPAAA clade</taxon>
        <taxon>Hologalegina</taxon>
        <taxon>IRL clade</taxon>
        <taxon>Trifolieae</taxon>
        <taxon>Trifolium</taxon>
    </lineage>
</organism>
<reference evidence="1 2" key="1">
    <citation type="journal article" date="2018" name="Front. Plant Sci.">
        <title>Red Clover (Trifolium pratense) and Zigzag Clover (T. medium) - A Picture of Genomic Similarities and Differences.</title>
        <authorList>
            <person name="Dluhosova J."/>
            <person name="Istvanek J."/>
            <person name="Nedelnik J."/>
            <person name="Repkova J."/>
        </authorList>
    </citation>
    <scope>NUCLEOTIDE SEQUENCE [LARGE SCALE GENOMIC DNA]</scope>
    <source>
        <strain evidence="2">cv. 10/8</strain>
        <tissue evidence="1">Leaf</tissue>
    </source>
</reference>
<proteinExistence type="predicted"/>
<dbReference type="EMBL" id="LXQA010106450">
    <property type="protein sequence ID" value="MCI17660.1"/>
    <property type="molecule type" value="Genomic_DNA"/>
</dbReference>
<comment type="caution">
    <text evidence="1">The sequence shown here is derived from an EMBL/GenBank/DDBJ whole genome shotgun (WGS) entry which is preliminary data.</text>
</comment>
<feature type="non-terminal residue" evidence="1">
    <location>
        <position position="66"/>
    </location>
</feature>
<name>A0A392Q1S3_9FABA</name>
<accession>A0A392Q1S3</accession>
<protein>
    <submittedName>
        <fullName evidence="1">Uncharacterized protein</fullName>
    </submittedName>
</protein>
<dbReference type="Proteomes" id="UP000265520">
    <property type="component" value="Unassembled WGS sequence"/>
</dbReference>
<keyword evidence="2" id="KW-1185">Reference proteome</keyword>
<dbReference type="AlphaFoldDB" id="A0A392Q1S3"/>